<dbReference type="AlphaFoldDB" id="A0A6A4ZB67"/>
<gene>
    <name evidence="2" type="ORF">AaE_014861</name>
</gene>
<proteinExistence type="predicted"/>
<accession>A0A6A4ZB67</accession>
<feature type="compositionally biased region" description="Basic and acidic residues" evidence="1">
    <location>
        <begin position="257"/>
        <end position="277"/>
    </location>
</feature>
<evidence type="ECO:0000313" key="2">
    <source>
        <dbReference type="EMBL" id="KAF0704590.1"/>
    </source>
</evidence>
<evidence type="ECO:0000313" key="3">
    <source>
        <dbReference type="Proteomes" id="UP000469452"/>
    </source>
</evidence>
<feature type="region of interest" description="Disordered" evidence="1">
    <location>
        <begin position="257"/>
        <end position="290"/>
    </location>
</feature>
<feature type="non-terminal residue" evidence="2">
    <location>
        <position position="317"/>
    </location>
</feature>
<dbReference type="Gene3D" id="1.10.287.1490">
    <property type="match status" value="1"/>
</dbReference>
<feature type="region of interest" description="Disordered" evidence="1">
    <location>
        <begin position="1"/>
        <end position="31"/>
    </location>
</feature>
<dbReference type="Proteomes" id="UP000469452">
    <property type="component" value="Unassembled WGS sequence"/>
</dbReference>
<reference evidence="2 3" key="1">
    <citation type="submission" date="2019-06" db="EMBL/GenBank/DDBJ databases">
        <title>Genomics analysis of Aphanomyces spp. identifies a new class of oomycete effector associated with host adaptation.</title>
        <authorList>
            <person name="Gaulin E."/>
        </authorList>
    </citation>
    <scope>NUCLEOTIDE SEQUENCE [LARGE SCALE GENOMIC DNA]</scope>
    <source>
        <strain evidence="2 3">E</strain>
    </source>
</reference>
<dbReference type="SUPFAM" id="SSF57997">
    <property type="entry name" value="Tropomyosin"/>
    <property type="match status" value="1"/>
</dbReference>
<dbReference type="EMBL" id="VJMI01020379">
    <property type="protein sequence ID" value="KAF0704590.1"/>
    <property type="molecule type" value="Genomic_DNA"/>
</dbReference>
<protein>
    <submittedName>
        <fullName evidence="2">Uncharacterized protein</fullName>
    </submittedName>
</protein>
<name>A0A6A4ZB67_APHAT</name>
<organism evidence="2 3">
    <name type="scientific">Aphanomyces astaci</name>
    <name type="common">Crayfish plague agent</name>
    <dbReference type="NCBI Taxonomy" id="112090"/>
    <lineage>
        <taxon>Eukaryota</taxon>
        <taxon>Sar</taxon>
        <taxon>Stramenopiles</taxon>
        <taxon>Oomycota</taxon>
        <taxon>Saprolegniomycetes</taxon>
        <taxon>Saprolegniales</taxon>
        <taxon>Verrucalvaceae</taxon>
        <taxon>Aphanomyces</taxon>
    </lineage>
</organism>
<sequence>MHLLPATQEKVASLSRSHSELESSSSRIHAENQRLQDALDTLTRDHDDHIRACNARDASMTAERRGLVDQITELESEMNDNHTKRMELQASVSYKEDQVAKLQLLVQRFKEKVSALTKSEDTMTKQVMLLAQEKTALEMSVPDHQAKIASLSRAQVELNDAVQALQTQNAQLTSDLDAIKAQKAQWVATDAAFSADKAALDAKVADLEAQLEASAASREQLDATKEAQDQLTHRLQEELKTLQDELKRTIDERDAWRNQVPEKDHELASLSRSHSDLESSAQSLRRQNDRLTAELERLVSELDTRTEELNDEASRCS</sequence>
<evidence type="ECO:0000256" key="1">
    <source>
        <dbReference type="SAM" id="MobiDB-lite"/>
    </source>
</evidence>
<dbReference type="Gene3D" id="6.10.140.920">
    <property type="match status" value="1"/>
</dbReference>
<comment type="caution">
    <text evidence="2">The sequence shown here is derived from an EMBL/GenBank/DDBJ whole genome shotgun (WGS) entry which is preliminary data.</text>
</comment>